<dbReference type="SUPFAM" id="SSF50729">
    <property type="entry name" value="PH domain-like"/>
    <property type="match status" value="1"/>
</dbReference>
<dbReference type="SUPFAM" id="SSF57889">
    <property type="entry name" value="Cysteine-rich domain"/>
    <property type="match status" value="1"/>
</dbReference>
<dbReference type="PROSITE" id="PS50219">
    <property type="entry name" value="CNH"/>
    <property type="match status" value="1"/>
</dbReference>
<keyword evidence="3" id="KW-0862">Zinc</keyword>
<dbReference type="InterPro" id="IPR001180">
    <property type="entry name" value="CNH_dom"/>
</dbReference>
<dbReference type="GO" id="GO:0046872">
    <property type="term" value="F:metal ion binding"/>
    <property type="evidence" value="ECO:0007669"/>
    <property type="project" value="UniProtKB-KW"/>
</dbReference>
<evidence type="ECO:0000256" key="3">
    <source>
        <dbReference type="ARBA" id="ARBA00022833"/>
    </source>
</evidence>
<feature type="domain" description="CNH" evidence="9">
    <location>
        <begin position="242"/>
        <end position="533"/>
    </location>
</feature>
<evidence type="ECO:0000256" key="4">
    <source>
        <dbReference type="ARBA" id="ARBA00047899"/>
    </source>
</evidence>
<comment type="catalytic activity">
    <reaction evidence="4">
        <text>L-threonyl-[protein] + ATP = O-phospho-L-threonyl-[protein] + ADP + H(+)</text>
        <dbReference type="Rhea" id="RHEA:46608"/>
        <dbReference type="Rhea" id="RHEA-COMP:11060"/>
        <dbReference type="Rhea" id="RHEA-COMP:11605"/>
        <dbReference type="ChEBI" id="CHEBI:15378"/>
        <dbReference type="ChEBI" id="CHEBI:30013"/>
        <dbReference type="ChEBI" id="CHEBI:30616"/>
        <dbReference type="ChEBI" id="CHEBI:61977"/>
        <dbReference type="ChEBI" id="CHEBI:456216"/>
        <dbReference type="EC" id="2.7.11.1"/>
    </reaction>
</comment>
<dbReference type="PROSITE" id="PS50003">
    <property type="entry name" value="PH_DOMAIN"/>
    <property type="match status" value="1"/>
</dbReference>
<evidence type="ECO:0000256" key="2">
    <source>
        <dbReference type="ARBA" id="ARBA00022723"/>
    </source>
</evidence>
<dbReference type="Pfam" id="PF00780">
    <property type="entry name" value="CNH"/>
    <property type="match status" value="1"/>
</dbReference>
<evidence type="ECO:0000313" key="11">
    <source>
        <dbReference type="Proteomes" id="UP001516400"/>
    </source>
</evidence>
<dbReference type="Gene3D" id="3.30.60.20">
    <property type="match status" value="1"/>
</dbReference>
<dbReference type="Pfam" id="PF00130">
    <property type="entry name" value="C1_1"/>
    <property type="match status" value="1"/>
</dbReference>
<dbReference type="PANTHER" id="PTHR22988:SF71">
    <property type="entry name" value="CITRON RHO-INTERACTING KINASE"/>
    <property type="match status" value="1"/>
</dbReference>
<evidence type="ECO:0000256" key="1">
    <source>
        <dbReference type="ARBA" id="ARBA00022553"/>
    </source>
</evidence>
<keyword evidence="1" id="KW-0597">Phosphoprotein</keyword>
<reference evidence="10 11" key="1">
    <citation type="journal article" date="2021" name="BMC Biol.">
        <title>Horizontally acquired antibacterial genes associated with adaptive radiation of ladybird beetles.</title>
        <authorList>
            <person name="Li H.S."/>
            <person name="Tang X.F."/>
            <person name="Huang Y.H."/>
            <person name="Xu Z.Y."/>
            <person name="Chen M.L."/>
            <person name="Du X.Y."/>
            <person name="Qiu B.Y."/>
            <person name="Chen P.T."/>
            <person name="Zhang W."/>
            <person name="Slipinski A."/>
            <person name="Escalona H.E."/>
            <person name="Waterhouse R.M."/>
            <person name="Zwick A."/>
            <person name="Pang H."/>
        </authorList>
    </citation>
    <scope>NUCLEOTIDE SEQUENCE [LARGE SCALE GENOMIC DNA]</scope>
    <source>
        <strain evidence="10">SYSU2018</strain>
    </source>
</reference>
<comment type="catalytic activity">
    <reaction evidence="5">
        <text>L-seryl-[protein] + ATP = O-phospho-L-seryl-[protein] + ADP + H(+)</text>
        <dbReference type="Rhea" id="RHEA:17989"/>
        <dbReference type="Rhea" id="RHEA-COMP:9863"/>
        <dbReference type="Rhea" id="RHEA-COMP:11604"/>
        <dbReference type="ChEBI" id="CHEBI:15378"/>
        <dbReference type="ChEBI" id="CHEBI:29999"/>
        <dbReference type="ChEBI" id="CHEBI:30616"/>
        <dbReference type="ChEBI" id="CHEBI:83421"/>
        <dbReference type="ChEBI" id="CHEBI:456216"/>
        <dbReference type="EC" id="2.7.11.1"/>
    </reaction>
</comment>
<dbReference type="InterPro" id="IPR050839">
    <property type="entry name" value="Rho-assoc_Ser/Thr_Kinase"/>
</dbReference>
<dbReference type="Gene3D" id="2.30.29.30">
    <property type="entry name" value="Pleckstrin-homology domain (PH domain)/Phosphotyrosine-binding domain (PTB)"/>
    <property type="match status" value="1"/>
</dbReference>
<dbReference type="InterPro" id="IPR001849">
    <property type="entry name" value="PH_domain"/>
</dbReference>
<sequence>MQKLVQSPSTQVKELSRNDSALRMHHNIPHRFESKLSTKPISCIQCGNSITIGRYMCVCKECDVAVHTNCSASLPSTCGLPQELVKHYQNTLNRNRSNADQNKQHKEDISIESWIKIPGESHGWEKRYATLTDSHIKIYTEPPNNPSSNLVDSFELKPEDSHGKIVLEPCNSEIDVAIAKSDLQFLMKVEIAPNTTCWPPKCLYFLTLSVQDKEMWYKALQKLFLEDNEKLYSESIMTVPDGLVVNCIIDVTDGIKAIGTNQGLLCYYNDNLLSLEGFTEVHHVAVVKQASALVMIVNSKNILISCDLNHLINVTQCTAGFAKASLKYDVVNIRGLNGFHMLETCKNGKHKMFCVATPKQLVIVGYNGDEREFVPLRILDTAEPTGTVLFTEHSIIVGADKFFEIDISTFNAEEFLDSSNPKLKHVLKCHQMKSYPLAAVEISENPKEYLIAFNEFSVFVDEFGSPSRNKEWTSTHLPLAVLFIKPYLYIIEFSAVEIYRITENTCVEEESVSDSIRINLEKFQFVGTTRNGIYVWHKDKIKLIEGKKVLPSDDSSVAESETENSSDRFSFTSSMVNSLDGHLDEENSEKSKEKCVTFAQTSF</sequence>
<dbReference type="EMBL" id="JABFTP020000042">
    <property type="protein sequence ID" value="KAL3270915.1"/>
    <property type="molecule type" value="Genomic_DNA"/>
</dbReference>
<evidence type="ECO:0000259" key="9">
    <source>
        <dbReference type="PROSITE" id="PS50219"/>
    </source>
</evidence>
<protein>
    <recommendedName>
        <fullName evidence="12">CNH domain-containing protein</fullName>
    </recommendedName>
</protein>
<dbReference type="PANTHER" id="PTHR22988">
    <property type="entry name" value="MYOTONIC DYSTROPHY S/T KINASE-RELATED"/>
    <property type="match status" value="1"/>
</dbReference>
<evidence type="ECO:0000256" key="6">
    <source>
        <dbReference type="SAM" id="MobiDB-lite"/>
    </source>
</evidence>
<evidence type="ECO:0000259" key="7">
    <source>
        <dbReference type="PROSITE" id="PS50003"/>
    </source>
</evidence>
<gene>
    <name evidence="10" type="ORF">HHI36_021422</name>
</gene>
<comment type="caution">
    <text evidence="10">The sequence shown here is derived from an EMBL/GenBank/DDBJ whole genome shotgun (WGS) entry which is preliminary data.</text>
</comment>
<dbReference type="AlphaFoldDB" id="A0ABD2MWQ3"/>
<dbReference type="InterPro" id="IPR002219">
    <property type="entry name" value="PKC_DAG/PE"/>
</dbReference>
<feature type="region of interest" description="Disordered" evidence="6">
    <location>
        <begin position="1"/>
        <end position="20"/>
    </location>
</feature>
<keyword evidence="11" id="KW-1185">Reference proteome</keyword>
<dbReference type="Proteomes" id="UP001516400">
    <property type="component" value="Unassembled WGS sequence"/>
</dbReference>
<accession>A0ABD2MWQ3</accession>
<feature type="domain" description="PH" evidence="7">
    <location>
        <begin position="108"/>
        <end position="225"/>
    </location>
</feature>
<name>A0ABD2MWQ3_9CUCU</name>
<dbReference type="Pfam" id="PF00169">
    <property type="entry name" value="PH"/>
    <property type="match status" value="1"/>
</dbReference>
<proteinExistence type="predicted"/>
<feature type="compositionally biased region" description="Polar residues" evidence="6">
    <location>
        <begin position="1"/>
        <end position="13"/>
    </location>
</feature>
<dbReference type="GO" id="GO:0004674">
    <property type="term" value="F:protein serine/threonine kinase activity"/>
    <property type="evidence" value="ECO:0007669"/>
    <property type="project" value="UniProtKB-EC"/>
</dbReference>
<dbReference type="InterPro" id="IPR011993">
    <property type="entry name" value="PH-like_dom_sf"/>
</dbReference>
<organism evidence="10 11">
    <name type="scientific">Cryptolaemus montrouzieri</name>
    <dbReference type="NCBI Taxonomy" id="559131"/>
    <lineage>
        <taxon>Eukaryota</taxon>
        <taxon>Metazoa</taxon>
        <taxon>Ecdysozoa</taxon>
        <taxon>Arthropoda</taxon>
        <taxon>Hexapoda</taxon>
        <taxon>Insecta</taxon>
        <taxon>Pterygota</taxon>
        <taxon>Neoptera</taxon>
        <taxon>Endopterygota</taxon>
        <taxon>Coleoptera</taxon>
        <taxon>Polyphaga</taxon>
        <taxon>Cucujiformia</taxon>
        <taxon>Coccinelloidea</taxon>
        <taxon>Coccinellidae</taxon>
        <taxon>Scymninae</taxon>
        <taxon>Scymnini</taxon>
        <taxon>Cryptolaemus</taxon>
    </lineage>
</organism>
<keyword evidence="2" id="KW-0479">Metal-binding</keyword>
<feature type="domain" description="Phorbol-ester/DAG-type" evidence="8">
    <location>
        <begin position="29"/>
        <end position="78"/>
    </location>
</feature>
<dbReference type="SMART" id="SM00233">
    <property type="entry name" value="PH"/>
    <property type="match status" value="1"/>
</dbReference>
<evidence type="ECO:0000259" key="8">
    <source>
        <dbReference type="PROSITE" id="PS50081"/>
    </source>
</evidence>
<dbReference type="SMART" id="SM00036">
    <property type="entry name" value="CNH"/>
    <property type="match status" value="1"/>
</dbReference>
<evidence type="ECO:0000313" key="10">
    <source>
        <dbReference type="EMBL" id="KAL3270915.1"/>
    </source>
</evidence>
<dbReference type="PROSITE" id="PS00479">
    <property type="entry name" value="ZF_DAG_PE_1"/>
    <property type="match status" value="1"/>
</dbReference>
<evidence type="ECO:0008006" key="12">
    <source>
        <dbReference type="Google" id="ProtNLM"/>
    </source>
</evidence>
<evidence type="ECO:0000256" key="5">
    <source>
        <dbReference type="ARBA" id="ARBA00048679"/>
    </source>
</evidence>
<dbReference type="InterPro" id="IPR046349">
    <property type="entry name" value="C1-like_sf"/>
</dbReference>
<dbReference type="PROSITE" id="PS50081">
    <property type="entry name" value="ZF_DAG_PE_2"/>
    <property type="match status" value="1"/>
</dbReference>